<accession>A0AAE0H7T9</accession>
<evidence type="ECO:0000256" key="1">
    <source>
        <dbReference type="SAM" id="MobiDB-lite"/>
    </source>
</evidence>
<reference evidence="2" key="2">
    <citation type="submission" date="2023-06" db="EMBL/GenBank/DDBJ databases">
        <authorList>
            <consortium name="Lawrence Berkeley National Laboratory"/>
            <person name="Haridas S."/>
            <person name="Hensen N."/>
            <person name="Bonometti L."/>
            <person name="Westerberg I."/>
            <person name="Brannstrom I.O."/>
            <person name="Guillou S."/>
            <person name="Cros-Aarteil S."/>
            <person name="Calhoun S."/>
            <person name="Kuo A."/>
            <person name="Mondo S."/>
            <person name="Pangilinan J."/>
            <person name="Riley R."/>
            <person name="Labutti K."/>
            <person name="Andreopoulos B."/>
            <person name="Lipzen A."/>
            <person name="Chen C."/>
            <person name="Yanf M."/>
            <person name="Daum C."/>
            <person name="Ng V."/>
            <person name="Clum A."/>
            <person name="Steindorff A."/>
            <person name="Ohm R."/>
            <person name="Martin F."/>
            <person name="Silar P."/>
            <person name="Natvig D."/>
            <person name="Lalanne C."/>
            <person name="Gautier V."/>
            <person name="Ament-Velasquez S.L."/>
            <person name="Kruys A."/>
            <person name="Hutchinson M.I."/>
            <person name="Powell A.J."/>
            <person name="Barry K."/>
            <person name="Miller A.N."/>
            <person name="Grigoriev I.V."/>
            <person name="Debuchy R."/>
            <person name="Gladieux P."/>
            <person name="Thoren M.H."/>
            <person name="Johannesson H."/>
        </authorList>
    </citation>
    <scope>NUCLEOTIDE SEQUENCE</scope>
    <source>
        <strain evidence="2">CBS 168.71</strain>
    </source>
</reference>
<comment type="caution">
    <text evidence="2">The sequence shown here is derived from an EMBL/GenBank/DDBJ whole genome shotgun (WGS) entry which is preliminary data.</text>
</comment>
<protein>
    <submittedName>
        <fullName evidence="2">Uncharacterized protein</fullName>
    </submittedName>
</protein>
<feature type="region of interest" description="Disordered" evidence="1">
    <location>
        <begin position="232"/>
        <end position="260"/>
    </location>
</feature>
<proteinExistence type="predicted"/>
<dbReference type="GeneID" id="87837887"/>
<dbReference type="AlphaFoldDB" id="A0AAE0H7T9"/>
<reference evidence="2" key="1">
    <citation type="journal article" date="2023" name="Mol. Phylogenet. Evol.">
        <title>Genome-scale phylogeny and comparative genomics of the fungal order Sordariales.</title>
        <authorList>
            <person name="Hensen N."/>
            <person name="Bonometti L."/>
            <person name="Westerberg I."/>
            <person name="Brannstrom I.O."/>
            <person name="Guillou S."/>
            <person name="Cros-Aarteil S."/>
            <person name="Calhoun S."/>
            <person name="Haridas S."/>
            <person name="Kuo A."/>
            <person name="Mondo S."/>
            <person name="Pangilinan J."/>
            <person name="Riley R."/>
            <person name="LaButti K."/>
            <person name="Andreopoulos B."/>
            <person name="Lipzen A."/>
            <person name="Chen C."/>
            <person name="Yan M."/>
            <person name="Daum C."/>
            <person name="Ng V."/>
            <person name="Clum A."/>
            <person name="Steindorff A."/>
            <person name="Ohm R.A."/>
            <person name="Martin F."/>
            <person name="Silar P."/>
            <person name="Natvig D.O."/>
            <person name="Lalanne C."/>
            <person name="Gautier V."/>
            <person name="Ament-Velasquez S.L."/>
            <person name="Kruys A."/>
            <person name="Hutchinson M.I."/>
            <person name="Powell A.J."/>
            <person name="Barry K."/>
            <person name="Miller A.N."/>
            <person name="Grigoriev I.V."/>
            <person name="Debuchy R."/>
            <person name="Gladieux P."/>
            <person name="Hiltunen Thoren M."/>
            <person name="Johannesson H."/>
        </authorList>
    </citation>
    <scope>NUCLEOTIDE SEQUENCE</scope>
    <source>
        <strain evidence="2">CBS 168.71</strain>
    </source>
</reference>
<evidence type="ECO:0000313" key="3">
    <source>
        <dbReference type="Proteomes" id="UP001278766"/>
    </source>
</evidence>
<sequence>MPQDIYSPSSGPPSDATIRTLTTFHGILWRQVEKRHRMARVEEQALEQKRGPVNVNNSWPTPTRVPWSEAHLLRPLFKALMAITCCADYDNEDSTTAGRFPVYLVRTGVEDGLSAPISFDAELAAHRMKFMSENVVKTTLEAAVDFIMALEAREAAVFGTQPDPAYIEAPPRDKEGRELTRLPSSQWVSDEKAAEWGWGGRGRLWDEVRCPRFEQRALRSYKSFLFAQQMYREGRREPPPYSPLPDPEKGKEARVAGEYE</sequence>
<keyword evidence="3" id="KW-1185">Reference proteome</keyword>
<dbReference type="RefSeq" id="XP_062655034.1">
    <property type="nucleotide sequence ID" value="XM_062800939.1"/>
</dbReference>
<organism evidence="2 3">
    <name type="scientific">Chaetomium fimeti</name>
    <dbReference type="NCBI Taxonomy" id="1854472"/>
    <lineage>
        <taxon>Eukaryota</taxon>
        <taxon>Fungi</taxon>
        <taxon>Dikarya</taxon>
        <taxon>Ascomycota</taxon>
        <taxon>Pezizomycotina</taxon>
        <taxon>Sordariomycetes</taxon>
        <taxon>Sordariomycetidae</taxon>
        <taxon>Sordariales</taxon>
        <taxon>Chaetomiaceae</taxon>
        <taxon>Chaetomium</taxon>
    </lineage>
</organism>
<dbReference type="Proteomes" id="UP001278766">
    <property type="component" value="Unassembled WGS sequence"/>
</dbReference>
<evidence type="ECO:0000313" key="2">
    <source>
        <dbReference type="EMBL" id="KAK3291520.1"/>
    </source>
</evidence>
<feature type="compositionally biased region" description="Basic and acidic residues" evidence="1">
    <location>
        <begin position="246"/>
        <end position="260"/>
    </location>
</feature>
<dbReference type="EMBL" id="JAUEPN010000009">
    <property type="protein sequence ID" value="KAK3291520.1"/>
    <property type="molecule type" value="Genomic_DNA"/>
</dbReference>
<name>A0AAE0H7T9_9PEZI</name>
<gene>
    <name evidence="2" type="ORF">B0H64DRAFT_330440</name>
</gene>